<dbReference type="Proteomes" id="UP000515861">
    <property type="component" value="Chromosome"/>
</dbReference>
<organism evidence="3 4">
    <name type="scientific">Sphingomonas sabuli</name>
    <dbReference type="NCBI Taxonomy" id="2764186"/>
    <lineage>
        <taxon>Bacteria</taxon>
        <taxon>Pseudomonadati</taxon>
        <taxon>Pseudomonadota</taxon>
        <taxon>Alphaproteobacteria</taxon>
        <taxon>Sphingomonadales</taxon>
        <taxon>Sphingomonadaceae</taxon>
        <taxon>Sphingomonas</taxon>
    </lineage>
</organism>
<evidence type="ECO:0000259" key="1">
    <source>
        <dbReference type="Pfam" id="PF01979"/>
    </source>
</evidence>
<dbReference type="KEGG" id="ssau:H8M03_01055"/>
<dbReference type="Gene3D" id="3.20.20.140">
    <property type="entry name" value="Metal-dependent hydrolases"/>
    <property type="match status" value="1"/>
</dbReference>
<dbReference type="InterPro" id="IPR037401">
    <property type="entry name" value="SnoaL-like"/>
</dbReference>
<keyword evidence="3" id="KW-0378">Hydrolase</keyword>
<evidence type="ECO:0000313" key="4">
    <source>
        <dbReference type="Proteomes" id="UP000515861"/>
    </source>
</evidence>
<feature type="domain" description="SnoaL-like" evidence="2">
    <location>
        <begin position="456"/>
        <end position="553"/>
    </location>
</feature>
<protein>
    <submittedName>
        <fullName evidence="3">Amidohydrolase family protein</fullName>
    </submittedName>
</protein>
<gene>
    <name evidence="3" type="ORF">H8M03_01055</name>
</gene>
<dbReference type="RefSeq" id="WP_187479939.1">
    <property type="nucleotide sequence ID" value="NZ_CP060697.1"/>
</dbReference>
<dbReference type="Gene3D" id="2.30.40.10">
    <property type="entry name" value="Urease, subunit C, domain 1"/>
    <property type="match status" value="1"/>
</dbReference>
<proteinExistence type="predicted"/>
<dbReference type="Pfam" id="PF12680">
    <property type="entry name" value="SnoaL_2"/>
    <property type="match status" value="1"/>
</dbReference>
<dbReference type="EMBL" id="CP060697">
    <property type="protein sequence ID" value="QNM82984.1"/>
    <property type="molecule type" value="Genomic_DNA"/>
</dbReference>
<keyword evidence="4" id="KW-1185">Reference proteome</keyword>
<dbReference type="Gene3D" id="3.10.450.50">
    <property type="match status" value="1"/>
</dbReference>
<dbReference type="InterPro" id="IPR011059">
    <property type="entry name" value="Metal-dep_hydrolase_composite"/>
</dbReference>
<dbReference type="PANTHER" id="PTHR43135:SF3">
    <property type="entry name" value="ALPHA-D-RIBOSE 1-METHYLPHOSPHONATE 5-TRIPHOSPHATE DIPHOSPHATASE"/>
    <property type="match status" value="1"/>
</dbReference>
<dbReference type="AlphaFoldDB" id="A0A7G9L2Y5"/>
<dbReference type="SUPFAM" id="SSF51338">
    <property type="entry name" value="Composite domain of metallo-dependent hydrolases"/>
    <property type="match status" value="1"/>
</dbReference>
<dbReference type="SUPFAM" id="SSF51556">
    <property type="entry name" value="Metallo-dependent hydrolases"/>
    <property type="match status" value="1"/>
</dbReference>
<name>A0A7G9L2Y5_9SPHN</name>
<dbReference type="SUPFAM" id="SSF54427">
    <property type="entry name" value="NTF2-like"/>
    <property type="match status" value="1"/>
</dbReference>
<dbReference type="InterPro" id="IPR032466">
    <property type="entry name" value="Metal_Hydrolase"/>
</dbReference>
<dbReference type="InterPro" id="IPR032710">
    <property type="entry name" value="NTF2-like_dom_sf"/>
</dbReference>
<accession>A0A7G9L2Y5</accession>
<reference evidence="3 4" key="1">
    <citation type="submission" date="2020-08" db="EMBL/GenBank/DDBJ databases">
        <title>Sphingomonas sp. sand1-3 16S ribosomal RNA gene Genome sequencing and assembly.</title>
        <authorList>
            <person name="Kang M."/>
        </authorList>
    </citation>
    <scope>NUCLEOTIDE SEQUENCE [LARGE SCALE GENOMIC DNA]</scope>
    <source>
        <strain evidence="4">sand1-3</strain>
    </source>
</reference>
<dbReference type="InterPro" id="IPR051781">
    <property type="entry name" value="Metallo-dep_Hydrolase"/>
</dbReference>
<dbReference type="InterPro" id="IPR006680">
    <property type="entry name" value="Amidohydro-rel"/>
</dbReference>
<evidence type="ECO:0000313" key="3">
    <source>
        <dbReference type="EMBL" id="QNM82984.1"/>
    </source>
</evidence>
<feature type="domain" description="Amidohydrolase-related" evidence="1">
    <location>
        <begin position="62"/>
        <end position="440"/>
    </location>
</feature>
<evidence type="ECO:0000259" key="2">
    <source>
        <dbReference type="Pfam" id="PF12680"/>
    </source>
</evidence>
<dbReference type="GO" id="GO:0016810">
    <property type="term" value="F:hydrolase activity, acting on carbon-nitrogen (but not peptide) bonds"/>
    <property type="evidence" value="ECO:0007669"/>
    <property type="project" value="InterPro"/>
</dbReference>
<dbReference type="PANTHER" id="PTHR43135">
    <property type="entry name" value="ALPHA-D-RIBOSE 1-METHYLPHOSPHONATE 5-TRIPHOSPHATE DIPHOSPHATASE"/>
    <property type="match status" value="1"/>
</dbReference>
<sequence>MASPAWGQDMVLSGATLVNPADGSQQRDSVIVVRDGRIETVGTAARNRLPKDLPVVDAKGKWVVPGYVDAHVHFFQSGGLYARPDGFDLQAVRPYQQEVSATRADVPDTFARYLASGITAVADVGGPMENFAIRAQAEGNDRAPRVAVAGPLISTRKPAVLGEAADPPIIAAKTAEEARALVRAQTAKRPDFVKIWFLVQPDETAAQHLPVVSAAIDEAHKAGVRVAVHATELETARAAVVAGADILVHGVEDKPVDDAFLALLKRRGTLYSTTLDVYDGYMRTLTRRHAFTAQEYALGDPEVMGTLLEVAAMPDTPATKPLRALAGKPIPDEPRRTLQANLKRVRDAGIPIVTGTDAGNVGTLPGPSIYREFARMAEAGLTPREILFSTTAGGARLMGWQDRIGTIAPGKLADMVVLDADPLADSANLSRIAMVIKGGKAWRQHELVPQSAAEVVQRQVNAYNSHDIDAFLATYAPDARIMDFPAKPQMQGRDMMRKVYSDMFTRLPALRVSIPRRSVIGNMVIDEEVLSGMPGMDGERAVAIYEVDGGLIRNVTFITPPPPAKDAAAKP</sequence>
<dbReference type="Pfam" id="PF01979">
    <property type="entry name" value="Amidohydro_1"/>
    <property type="match status" value="1"/>
</dbReference>